<dbReference type="Proteomes" id="UP000800094">
    <property type="component" value="Unassembled WGS sequence"/>
</dbReference>
<gene>
    <name evidence="2" type="ORF">BU26DRAFT_417709</name>
</gene>
<organism evidence="2 3">
    <name type="scientific">Trematosphaeria pertusa</name>
    <dbReference type="NCBI Taxonomy" id="390896"/>
    <lineage>
        <taxon>Eukaryota</taxon>
        <taxon>Fungi</taxon>
        <taxon>Dikarya</taxon>
        <taxon>Ascomycota</taxon>
        <taxon>Pezizomycotina</taxon>
        <taxon>Dothideomycetes</taxon>
        <taxon>Pleosporomycetidae</taxon>
        <taxon>Pleosporales</taxon>
        <taxon>Massarineae</taxon>
        <taxon>Trematosphaeriaceae</taxon>
        <taxon>Trematosphaeria</taxon>
    </lineage>
</organism>
<proteinExistence type="predicted"/>
<keyword evidence="3" id="KW-1185">Reference proteome</keyword>
<evidence type="ECO:0000259" key="1">
    <source>
        <dbReference type="Pfam" id="PF06985"/>
    </source>
</evidence>
<dbReference type="EMBL" id="ML987190">
    <property type="protein sequence ID" value="KAF2254492.1"/>
    <property type="molecule type" value="Genomic_DNA"/>
</dbReference>
<dbReference type="InterPro" id="IPR010730">
    <property type="entry name" value="HET"/>
</dbReference>
<evidence type="ECO:0000313" key="2">
    <source>
        <dbReference type="EMBL" id="KAF2254492.1"/>
    </source>
</evidence>
<dbReference type="GeneID" id="54576543"/>
<dbReference type="PANTHER" id="PTHR24148:SF64">
    <property type="entry name" value="HETEROKARYON INCOMPATIBILITY DOMAIN-CONTAINING PROTEIN"/>
    <property type="match status" value="1"/>
</dbReference>
<dbReference type="OrthoDB" id="3553147at2759"/>
<reference evidence="2" key="1">
    <citation type="journal article" date="2020" name="Stud. Mycol.">
        <title>101 Dothideomycetes genomes: a test case for predicting lifestyles and emergence of pathogens.</title>
        <authorList>
            <person name="Haridas S."/>
            <person name="Albert R."/>
            <person name="Binder M."/>
            <person name="Bloem J."/>
            <person name="Labutti K."/>
            <person name="Salamov A."/>
            <person name="Andreopoulos B."/>
            <person name="Baker S."/>
            <person name="Barry K."/>
            <person name="Bills G."/>
            <person name="Bluhm B."/>
            <person name="Cannon C."/>
            <person name="Castanera R."/>
            <person name="Culley D."/>
            <person name="Daum C."/>
            <person name="Ezra D."/>
            <person name="Gonzalez J."/>
            <person name="Henrissat B."/>
            <person name="Kuo A."/>
            <person name="Liang C."/>
            <person name="Lipzen A."/>
            <person name="Lutzoni F."/>
            <person name="Magnuson J."/>
            <person name="Mondo S."/>
            <person name="Nolan M."/>
            <person name="Ohm R."/>
            <person name="Pangilinan J."/>
            <person name="Park H.-J."/>
            <person name="Ramirez L."/>
            <person name="Alfaro M."/>
            <person name="Sun H."/>
            <person name="Tritt A."/>
            <person name="Yoshinaga Y."/>
            <person name="Zwiers L.-H."/>
            <person name="Turgeon B."/>
            <person name="Goodwin S."/>
            <person name="Spatafora J."/>
            <person name="Crous P."/>
            <person name="Grigoriev I."/>
        </authorList>
    </citation>
    <scope>NUCLEOTIDE SEQUENCE</scope>
    <source>
        <strain evidence="2">CBS 122368</strain>
    </source>
</reference>
<evidence type="ECO:0000313" key="3">
    <source>
        <dbReference type="Proteomes" id="UP000800094"/>
    </source>
</evidence>
<dbReference type="PANTHER" id="PTHR24148">
    <property type="entry name" value="ANKYRIN REPEAT DOMAIN-CONTAINING PROTEIN 39 HOMOLOG-RELATED"/>
    <property type="match status" value="1"/>
</dbReference>
<dbReference type="AlphaFoldDB" id="A0A6A6IX30"/>
<sequence length="150" mass="17042">MASTPTSDALYRYKPLTPTTQEIRLLTLLPGEWASPIECNVKHVDLDDGPEYEALSYTWGDLNDKVDIRVEGATFSVTRNLEVALRYLRHETQERVLWIDAVCINQVDSAEKSTQIQAMYRIFSSADRVLAWTGKESNDSNTAMDLIEEL</sequence>
<dbReference type="InterPro" id="IPR052895">
    <property type="entry name" value="HetReg/Transcr_Mod"/>
</dbReference>
<accession>A0A6A6IX30</accession>
<dbReference type="Pfam" id="PF06985">
    <property type="entry name" value="HET"/>
    <property type="match status" value="1"/>
</dbReference>
<feature type="domain" description="Heterokaryon incompatibility" evidence="1">
    <location>
        <begin position="52"/>
        <end position="148"/>
    </location>
</feature>
<protein>
    <recommendedName>
        <fullName evidence="1">Heterokaryon incompatibility domain-containing protein</fullName>
    </recommendedName>
</protein>
<name>A0A6A6IX30_9PLEO</name>
<feature type="non-terminal residue" evidence="2">
    <location>
        <position position="150"/>
    </location>
</feature>
<dbReference type="RefSeq" id="XP_033689496.1">
    <property type="nucleotide sequence ID" value="XM_033823213.1"/>
</dbReference>